<dbReference type="AlphaFoldDB" id="A0A494W9M0"/>
<feature type="compositionally biased region" description="Polar residues" evidence="1">
    <location>
        <begin position="142"/>
        <end position="153"/>
    </location>
</feature>
<dbReference type="KEGG" id="sami:SAMIE_1035270"/>
<evidence type="ECO:0000256" key="1">
    <source>
        <dbReference type="SAM" id="MobiDB-lite"/>
    </source>
</evidence>
<name>A0A494W9M0_9SPHN</name>
<keyword evidence="3" id="KW-1185">Reference proteome</keyword>
<dbReference type="EMBL" id="AP018664">
    <property type="protein sequence ID" value="BBE00027.1"/>
    <property type="molecule type" value="Genomic_DNA"/>
</dbReference>
<organism evidence="2 3">
    <name type="scientific">Sphingobium amiense</name>
    <dbReference type="NCBI Taxonomy" id="135719"/>
    <lineage>
        <taxon>Bacteria</taxon>
        <taxon>Pseudomonadati</taxon>
        <taxon>Pseudomonadota</taxon>
        <taxon>Alphaproteobacteria</taxon>
        <taxon>Sphingomonadales</taxon>
        <taxon>Sphingomonadaceae</taxon>
        <taxon>Sphingobium</taxon>
    </lineage>
</organism>
<reference evidence="2 3" key="1">
    <citation type="submission" date="2018-05" db="EMBL/GenBank/DDBJ databases">
        <title>Complete Genome Sequence of the Nonylphenol-Degrading Bacterium Sphingobium amiense DSM 16289T.</title>
        <authorList>
            <person name="Ootsuka M."/>
            <person name="Nishizawa T."/>
            <person name="Ohta H."/>
        </authorList>
    </citation>
    <scope>NUCLEOTIDE SEQUENCE [LARGE SCALE GENOMIC DNA]</scope>
    <source>
        <strain evidence="2 3">DSM 16289</strain>
    </source>
</reference>
<dbReference type="Proteomes" id="UP000279959">
    <property type="component" value="Chromosome"/>
</dbReference>
<evidence type="ECO:0000313" key="3">
    <source>
        <dbReference type="Proteomes" id="UP000279959"/>
    </source>
</evidence>
<dbReference type="RefSeq" id="WP_066696490.1">
    <property type="nucleotide sequence ID" value="NZ_AP018664.1"/>
</dbReference>
<dbReference type="CDD" id="cd21631">
    <property type="entry name" value="RHH_CopG_NikR-like"/>
    <property type="match status" value="1"/>
</dbReference>
<accession>A0A494W9M0</accession>
<gene>
    <name evidence="2" type="ORF">SAMIE_1035270</name>
</gene>
<protein>
    <submittedName>
        <fullName evidence="2">Ribbon-helix-helix protein, CopG family</fullName>
    </submittedName>
</protein>
<feature type="region of interest" description="Disordered" evidence="1">
    <location>
        <begin position="132"/>
        <end position="153"/>
    </location>
</feature>
<proteinExistence type="predicted"/>
<sequence>MTTRTRMNVYFDPALLKQIEALSLRRKVSKSAIVEAAVASFLSGDTSEKLEAAMSRRLDKLGRQIDGLDEDLAVLGEAVSLFVQFWLLVTPPVPDGAQASAKAKGAERFKGFMQTLGRRLATGDRFLKELSRDVESVPAEPSTDQFEANSDPA</sequence>
<evidence type="ECO:0000313" key="2">
    <source>
        <dbReference type="EMBL" id="BBE00027.1"/>
    </source>
</evidence>